<comment type="cofactor">
    <cofactor evidence="1">
        <name>pantetheine 4'-phosphate</name>
        <dbReference type="ChEBI" id="CHEBI:47942"/>
    </cofactor>
</comment>
<dbReference type="EMBL" id="JADLQX010000200">
    <property type="protein sequence ID" value="MBF6303143.1"/>
    <property type="molecule type" value="Genomic_DNA"/>
</dbReference>
<dbReference type="PROSITE" id="PS50075">
    <property type="entry name" value="CARRIER"/>
    <property type="match status" value="1"/>
</dbReference>
<dbReference type="Pfam" id="PF00550">
    <property type="entry name" value="PP-binding"/>
    <property type="match status" value="1"/>
</dbReference>
<comment type="caution">
    <text evidence="3">The sequence shown here is derived from an EMBL/GenBank/DDBJ whole genome shotgun (WGS) entry which is preliminary data.</text>
</comment>
<evidence type="ECO:0000313" key="4">
    <source>
        <dbReference type="Proteomes" id="UP000702209"/>
    </source>
</evidence>
<proteinExistence type="predicted"/>
<dbReference type="PANTHER" id="PTHR45527:SF1">
    <property type="entry name" value="FATTY ACID SYNTHASE"/>
    <property type="match status" value="1"/>
</dbReference>
<feature type="domain" description="Carrier" evidence="2">
    <location>
        <begin position="1"/>
        <end position="45"/>
    </location>
</feature>
<dbReference type="InterPro" id="IPR009081">
    <property type="entry name" value="PP-bd_ACP"/>
</dbReference>
<dbReference type="Gene3D" id="3.30.559.10">
    <property type="entry name" value="Chloramphenicol acetyltransferase-like domain"/>
    <property type="match status" value="1"/>
</dbReference>
<reference evidence="3 4" key="1">
    <citation type="submission" date="2020-10" db="EMBL/GenBank/DDBJ databases">
        <title>Identification of Nocardia species via Next-generation sequencing and recognition of intraspecies genetic diversity.</title>
        <authorList>
            <person name="Li P."/>
            <person name="Li P."/>
            <person name="Lu B."/>
        </authorList>
    </citation>
    <scope>NUCLEOTIDE SEQUENCE [LARGE SCALE GENOMIC DNA]</scope>
    <source>
        <strain evidence="3 4">BJ06-0157</strain>
    </source>
</reference>
<dbReference type="Pfam" id="PF00668">
    <property type="entry name" value="Condensation"/>
    <property type="match status" value="1"/>
</dbReference>
<dbReference type="InterPro" id="IPR023213">
    <property type="entry name" value="CAT-like_dom_sf"/>
</dbReference>
<dbReference type="Proteomes" id="UP000702209">
    <property type="component" value="Unassembled WGS sequence"/>
</dbReference>
<gene>
    <name evidence="3" type="ORF">IU459_37465</name>
</gene>
<feature type="non-terminal residue" evidence="3">
    <location>
        <position position="208"/>
    </location>
</feature>
<dbReference type="PANTHER" id="PTHR45527">
    <property type="entry name" value="NONRIBOSOMAL PEPTIDE SYNTHETASE"/>
    <property type="match status" value="1"/>
</dbReference>
<accession>A0ABS0D2S7</accession>
<organism evidence="3 4">
    <name type="scientific">Nocardia amamiensis</name>
    <dbReference type="NCBI Taxonomy" id="404578"/>
    <lineage>
        <taxon>Bacteria</taxon>
        <taxon>Bacillati</taxon>
        <taxon>Actinomycetota</taxon>
        <taxon>Actinomycetes</taxon>
        <taxon>Mycobacteriales</taxon>
        <taxon>Nocardiaceae</taxon>
        <taxon>Nocardia</taxon>
    </lineage>
</organism>
<evidence type="ECO:0000313" key="3">
    <source>
        <dbReference type="EMBL" id="MBF6303143.1"/>
    </source>
</evidence>
<sequence length="208" mass="21802">LGGNSLLATQLVSRVGAAIDARVPVREVFEASTVGALAARAAGRAGEGGRLTLGMRERPARVPLSFAQQRMWFIDQFDTASAVYNMPLALRLSGELDVAALQAAVADVLDRHEVLRTVYPSDETGPVQVVVPVEAVGVDLSPVAVAEAELMQRVGQVLGAGFDVAAAVPVRARLLRVGDQEHVLAVAVHHIAADGSSMRPLARDVMAA</sequence>
<name>A0ABS0D2S7_9NOCA</name>
<protein>
    <submittedName>
        <fullName evidence="3">Long-chain fatty acid--CoA ligase</fullName>
    </submittedName>
</protein>
<keyword evidence="4" id="KW-1185">Reference proteome</keyword>
<dbReference type="InterPro" id="IPR001242">
    <property type="entry name" value="Condensation_dom"/>
</dbReference>
<dbReference type="InterPro" id="IPR036736">
    <property type="entry name" value="ACP-like_sf"/>
</dbReference>
<dbReference type="SUPFAM" id="SSF47336">
    <property type="entry name" value="ACP-like"/>
    <property type="match status" value="1"/>
</dbReference>
<dbReference type="GO" id="GO:0016874">
    <property type="term" value="F:ligase activity"/>
    <property type="evidence" value="ECO:0007669"/>
    <property type="project" value="UniProtKB-KW"/>
</dbReference>
<keyword evidence="3" id="KW-0436">Ligase</keyword>
<evidence type="ECO:0000256" key="1">
    <source>
        <dbReference type="ARBA" id="ARBA00001957"/>
    </source>
</evidence>
<feature type="non-terminal residue" evidence="3">
    <location>
        <position position="1"/>
    </location>
</feature>
<evidence type="ECO:0000259" key="2">
    <source>
        <dbReference type="PROSITE" id="PS50075"/>
    </source>
</evidence>
<dbReference type="Gene3D" id="1.10.1200.10">
    <property type="entry name" value="ACP-like"/>
    <property type="match status" value="1"/>
</dbReference>
<dbReference type="SUPFAM" id="SSF52777">
    <property type="entry name" value="CoA-dependent acyltransferases"/>
    <property type="match status" value="1"/>
</dbReference>